<dbReference type="InterPro" id="IPR051446">
    <property type="entry name" value="HTH_trans_reg/aminotransferase"/>
</dbReference>
<sequence>MPTRSDGAMWSRLFELDTQCGISLQQQIRETLVGAILDGHIPVDVPLPSSRELARQLGVARNTVMLAYQHLVDEGYLLARERSGFYVNPEMHRRNLAPGEPDAAAAAVEGCVRWDARLMARPSAQRNIVKPIDWERYEYPFIYGQMDPAMFPLNDWRECYRQALSVQGVRDLVRDRLDADDPLLVEQIRTRVLPKRGVWAAPEEILVTLGTQNALYLLAGLLVSRHTRVGIEDPGYPDARNILQMMSDAVVPLPLDEQGLVIGEHLDACDYVFVTPSHQSPTTVTLPAGRRKALLERAAQAGFVIIEDDYESEINFLGSPTPALKSYDRQGRVLYVGSLSKTLDPGLRIGYLVGPPDLIREARALRRLMLRHPPTNNQHAAAQFLALGHHDALTQRLGNVYRERWQAMGEALNEHLPDTFRMPTFGGTSYWIRGPSALDARRLAARAAEAGIFFEPGDVNFLSERPPQHCFRLGFSSIPVERIEPGIRRLAGLIAEQLGGY</sequence>
<evidence type="ECO:0000313" key="7">
    <source>
        <dbReference type="EMBL" id="PWG64549.1"/>
    </source>
</evidence>
<dbReference type="OrthoDB" id="9808770at2"/>
<dbReference type="InterPro" id="IPR000524">
    <property type="entry name" value="Tscrpt_reg_HTH_GntR"/>
</dbReference>
<keyword evidence="7" id="KW-0808">Transferase</keyword>
<evidence type="ECO:0000256" key="5">
    <source>
        <dbReference type="ARBA" id="ARBA00023163"/>
    </source>
</evidence>
<evidence type="ECO:0000256" key="4">
    <source>
        <dbReference type="ARBA" id="ARBA00023125"/>
    </source>
</evidence>
<evidence type="ECO:0000259" key="6">
    <source>
        <dbReference type="PROSITE" id="PS50949"/>
    </source>
</evidence>
<feature type="domain" description="HTH gntR-type" evidence="6">
    <location>
        <begin position="22"/>
        <end position="90"/>
    </location>
</feature>
<dbReference type="InterPro" id="IPR036390">
    <property type="entry name" value="WH_DNA-bd_sf"/>
</dbReference>
<keyword evidence="8" id="KW-1185">Reference proteome</keyword>
<dbReference type="PANTHER" id="PTHR46577:SF1">
    <property type="entry name" value="HTH-TYPE TRANSCRIPTIONAL REGULATORY PROTEIN GABR"/>
    <property type="match status" value="1"/>
</dbReference>
<accession>A0A2U2N6G9</accession>
<dbReference type="InterPro" id="IPR015424">
    <property type="entry name" value="PyrdxlP-dep_Trfase"/>
</dbReference>
<dbReference type="Pfam" id="PF00392">
    <property type="entry name" value="GntR"/>
    <property type="match status" value="1"/>
</dbReference>
<dbReference type="CDD" id="cd00609">
    <property type="entry name" value="AAT_like"/>
    <property type="match status" value="1"/>
</dbReference>
<dbReference type="Proteomes" id="UP000245474">
    <property type="component" value="Unassembled WGS sequence"/>
</dbReference>
<dbReference type="Gene3D" id="3.40.640.10">
    <property type="entry name" value="Type I PLP-dependent aspartate aminotransferase-like (Major domain)"/>
    <property type="match status" value="1"/>
</dbReference>
<dbReference type="PANTHER" id="PTHR46577">
    <property type="entry name" value="HTH-TYPE TRANSCRIPTIONAL REGULATORY PROTEIN GABR"/>
    <property type="match status" value="1"/>
</dbReference>
<dbReference type="CDD" id="cd07377">
    <property type="entry name" value="WHTH_GntR"/>
    <property type="match status" value="1"/>
</dbReference>
<protein>
    <submittedName>
        <fullName evidence="7">2-aminoadipate aminotransferase</fullName>
    </submittedName>
</protein>
<keyword evidence="3" id="KW-0805">Transcription regulation</keyword>
<dbReference type="SMART" id="SM00345">
    <property type="entry name" value="HTH_GNTR"/>
    <property type="match status" value="1"/>
</dbReference>
<keyword evidence="5" id="KW-0804">Transcription</keyword>
<dbReference type="GO" id="GO:0003700">
    <property type="term" value="F:DNA-binding transcription factor activity"/>
    <property type="evidence" value="ECO:0007669"/>
    <property type="project" value="InterPro"/>
</dbReference>
<evidence type="ECO:0000256" key="2">
    <source>
        <dbReference type="ARBA" id="ARBA00022898"/>
    </source>
</evidence>
<proteinExistence type="inferred from homology"/>
<dbReference type="InterPro" id="IPR015421">
    <property type="entry name" value="PyrdxlP-dep_Trfase_major"/>
</dbReference>
<dbReference type="GO" id="GO:0003677">
    <property type="term" value="F:DNA binding"/>
    <property type="evidence" value="ECO:0007669"/>
    <property type="project" value="UniProtKB-KW"/>
</dbReference>
<evidence type="ECO:0000256" key="3">
    <source>
        <dbReference type="ARBA" id="ARBA00023015"/>
    </source>
</evidence>
<keyword evidence="4" id="KW-0238">DNA-binding</keyword>
<dbReference type="Pfam" id="PF00155">
    <property type="entry name" value="Aminotran_1_2"/>
    <property type="match status" value="1"/>
</dbReference>
<dbReference type="EMBL" id="QFFI01000005">
    <property type="protein sequence ID" value="PWG64549.1"/>
    <property type="molecule type" value="Genomic_DNA"/>
</dbReference>
<dbReference type="AlphaFoldDB" id="A0A2U2N6G9"/>
<dbReference type="GO" id="GO:0008483">
    <property type="term" value="F:transaminase activity"/>
    <property type="evidence" value="ECO:0007669"/>
    <property type="project" value="UniProtKB-KW"/>
</dbReference>
<comment type="similarity">
    <text evidence="1">In the C-terminal section; belongs to the class-I pyridoxal-phosphate-dependent aminotransferase family.</text>
</comment>
<organism evidence="7 8">
    <name type="scientific">Sediminicurvatus halobius</name>
    <dbReference type="NCBI Taxonomy" id="2182432"/>
    <lineage>
        <taxon>Bacteria</taxon>
        <taxon>Pseudomonadati</taxon>
        <taxon>Pseudomonadota</taxon>
        <taxon>Gammaproteobacteria</taxon>
        <taxon>Chromatiales</taxon>
        <taxon>Ectothiorhodospiraceae</taxon>
        <taxon>Sediminicurvatus</taxon>
    </lineage>
</organism>
<dbReference type="Gene3D" id="1.10.10.10">
    <property type="entry name" value="Winged helix-like DNA-binding domain superfamily/Winged helix DNA-binding domain"/>
    <property type="match status" value="1"/>
</dbReference>
<gene>
    <name evidence="7" type="ORF">DEM34_04270</name>
</gene>
<name>A0A2U2N6G9_9GAMM</name>
<evidence type="ECO:0000313" key="8">
    <source>
        <dbReference type="Proteomes" id="UP000245474"/>
    </source>
</evidence>
<dbReference type="PRINTS" id="PR00035">
    <property type="entry name" value="HTHGNTR"/>
</dbReference>
<evidence type="ECO:0000256" key="1">
    <source>
        <dbReference type="ARBA" id="ARBA00005384"/>
    </source>
</evidence>
<dbReference type="InterPro" id="IPR036388">
    <property type="entry name" value="WH-like_DNA-bd_sf"/>
</dbReference>
<dbReference type="InterPro" id="IPR004839">
    <property type="entry name" value="Aminotransferase_I/II_large"/>
</dbReference>
<dbReference type="SUPFAM" id="SSF53383">
    <property type="entry name" value="PLP-dependent transferases"/>
    <property type="match status" value="1"/>
</dbReference>
<keyword evidence="7" id="KW-0032">Aminotransferase</keyword>
<dbReference type="SUPFAM" id="SSF46785">
    <property type="entry name" value="Winged helix' DNA-binding domain"/>
    <property type="match status" value="1"/>
</dbReference>
<reference evidence="7 8" key="1">
    <citation type="submission" date="2018-05" db="EMBL/GenBank/DDBJ databases">
        <title>Spiribacter halobius sp. nov., a moderately halophilic bacterium isolated from marine solar saltern.</title>
        <authorList>
            <person name="Zheng W.-S."/>
            <person name="Lu D.-C."/>
            <person name="Du Z.-J."/>
        </authorList>
    </citation>
    <scope>NUCLEOTIDE SEQUENCE [LARGE SCALE GENOMIC DNA]</scope>
    <source>
        <strain evidence="7 8">E85</strain>
    </source>
</reference>
<comment type="caution">
    <text evidence="7">The sequence shown here is derived from an EMBL/GenBank/DDBJ whole genome shotgun (WGS) entry which is preliminary data.</text>
</comment>
<keyword evidence="2" id="KW-0663">Pyridoxal phosphate</keyword>
<dbReference type="GO" id="GO:0030170">
    <property type="term" value="F:pyridoxal phosphate binding"/>
    <property type="evidence" value="ECO:0007669"/>
    <property type="project" value="InterPro"/>
</dbReference>
<dbReference type="PROSITE" id="PS50949">
    <property type="entry name" value="HTH_GNTR"/>
    <property type="match status" value="1"/>
</dbReference>